<reference evidence="1" key="1">
    <citation type="submission" date="2020-12" db="EMBL/GenBank/DDBJ databases">
        <title>Metabolic potential, ecology and presence of endohyphal bacteria is reflected in genomic diversity of Mucoromycotina.</title>
        <authorList>
            <person name="Muszewska A."/>
            <person name="Okrasinska A."/>
            <person name="Steczkiewicz K."/>
            <person name="Drgas O."/>
            <person name="Orlowska M."/>
            <person name="Perlinska-Lenart U."/>
            <person name="Aleksandrzak-Piekarczyk T."/>
            <person name="Szatraj K."/>
            <person name="Zielenkiewicz U."/>
            <person name="Pilsyk S."/>
            <person name="Malc E."/>
            <person name="Mieczkowski P."/>
            <person name="Kruszewska J.S."/>
            <person name="Biernat P."/>
            <person name="Pawlowska J."/>
        </authorList>
    </citation>
    <scope>NUCLEOTIDE SEQUENCE</scope>
    <source>
        <strain evidence="1">WA0000051536</strain>
    </source>
</reference>
<keyword evidence="2" id="KW-1185">Reference proteome</keyword>
<evidence type="ECO:0000313" key="1">
    <source>
        <dbReference type="EMBL" id="KAG2187254.1"/>
    </source>
</evidence>
<protein>
    <submittedName>
        <fullName evidence="1">Uncharacterized protein</fullName>
    </submittedName>
</protein>
<organism evidence="1 2">
    <name type="scientific">Umbelopsis vinacea</name>
    <dbReference type="NCBI Taxonomy" id="44442"/>
    <lineage>
        <taxon>Eukaryota</taxon>
        <taxon>Fungi</taxon>
        <taxon>Fungi incertae sedis</taxon>
        <taxon>Mucoromycota</taxon>
        <taxon>Mucoromycotina</taxon>
        <taxon>Umbelopsidomycetes</taxon>
        <taxon>Umbelopsidales</taxon>
        <taxon>Umbelopsidaceae</taxon>
        <taxon>Umbelopsis</taxon>
    </lineage>
</organism>
<name>A0A8H7UQI5_9FUNG</name>
<accession>A0A8H7UQI5</accession>
<evidence type="ECO:0000313" key="2">
    <source>
        <dbReference type="Proteomes" id="UP000612746"/>
    </source>
</evidence>
<dbReference type="AlphaFoldDB" id="A0A8H7UQI5"/>
<dbReference type="EMBL" id="JAEPRA010000003">
    <property type="protein sequence ID" value="KAG2187254.1"/>
    <property type="molecule type" value="Genomic_DNA"/>
</dbReference>
<dbReference type="Proteomes" id="UP000612746">
    <property type="component" value="Unassembled WGS sequence"/>
</dbReference>
<comment type="caution">
    <text evidence="1">The sequence shown here is derived from an EMBL/GenBank/DDBJ whole genome shotgun (WGS) entry which is preliminary data.</text>
</comment>
<gene>
    <name evidence="1" type="ORF">INT44_004939</name>
</gene>
<dbReference type="OrthoDB" id="2225742at2759"/>
<proteinExistence type="predicted"/>
<sequence length="120" mass="13563">MYNISRTRSLCRHVRYASVLATIPRPTPVHWTPPVVTPSHEPITVPSNNAFHPDVIPDKAKARINLQQISSMLDIAQRLVDQLQSLEQPQQANLLEEVEKIVKEQKKLVKLLGVSKVITN</sequence>